<evidence type="ECO:0000313" key="2">
    <source>
        <dbReference type="EMBL" id="TEA17682.1"/>
    </source>
</evidence>
<evidence type="ECO:0008006" key="4">
    <source>
        <dbReference type="Google" id="ProtNLM"/>
    </source>
</evidence>
<organism evidence="2 3">
    <name type="scientific">Colletotrichum sidae</name>
    <dbReference type="NCBI Taxonomy" id="1347389"/>
    <lineage>
        <taxon>Eukaryota</taxon>
        <taxon>Fungi</taxon>
        <taxon>Dikarya</taxon>
        <taxon>Ascomycota</taxon>
        <taxon>Pezizomycotina</taxon>
        <taxon>Sordariomycetes</taxon>
        <taxon>Hypocreomycetidae</taxon>
        <taxon>Glomerellales</taxon>
        <taxon>Glomerellaceae</taxon>
        <taxon>Colletotrichum</taxon>
        <taxon>Colletotrichum orbiculare species complex</taxon>
    </lineage>
</organism>
<dbReference type="AlphaFoldDB" id="A0A4R8THP9"/>
<protein>
    <recommendedName>
        <fullName evidence="4">BZIP domain-containing protein</fullName>
    </recommendedName>
</protein>
<accession>A0A4R8THP9</accession>
<name>A0A4R8THP9_9PEZI</name>
<gene>
    <name evidence="2" type="ORF">C8034_v010076</name>
</gene>
<dbReference type="EMBL" id="QAPF01000081">
    <property type="protein sequence ID" value="TEA17682.1"/>
    <property type="molecule type" value="Genomic_DNA"/>
</dbReference>
<dbReference type="Proteomes" id="UP000295604">
    <property type="component" value="Unassembled WGS sequence"/>
</dbReference>
<comment type="caution">
    <text evidence="2">The sequence shown here is derived from an EMBL/GenBank/DDBJ whole genome shotgun (WGS) entry which is preliminary data.</text>
</comment>
<feature type="region of interest" description="Disordered" evidence="1">
    <location>
        <begin position="74"/>
        <end position="103"/>
    </location>
</feature>
<reference evidence="2 3" key="1">
    <citation type="submission" date="2018-11" db="EMBL/GenBank/DDBJ databases">
        <title>Genome sequence and assembly of Colletotrichum sidae.</title>
        <authorList>
            <person name="Gan P."/>
            <person name="Shirasu K."/>
        </authorList>
    </citation>
    <scope>NUCLEOTIDE SEQUENCE [LARGE SCALE GENOMIC DNA]</scope>
    <source>
        <strain evidence="2 3">CBS 518.97</strain>
    </source>
</reference>
<sequence length="415" mass="45704">MSPTDAKTRRERGVLAQREYRKRHASKVQKLQDENQTLKDAISGIGKALASVREQLPLDLREAIGNACDVAGVSKTTSDSHGASDESDLSSSQSESEILPRDRALEDAIRGTSSLSRNEVILSGRASPRLDYGLWLDFDRLVRVIEPPLDILPYLGAGVNTLAGCIFWSTLDYTIDLWHSRTQPLATKYLDRIFNHSTHLTDRDFLLSLAQARVDYKEKGFMYQKLSEQFQRNSMSELYERIKTDYEKQGKPSRWWKRPEEVAESVLDLMTPSQQARFEAVLNGKGTKADAALLRPLITWFAHNFICFGDGPRWSSVFVSVGIESWINNFRALEESNTANISNADMMFSKNILVIATTLLFAISGAQAACKDESIGSSGFNSGQCNPGKIACGPGSTGGASIKCCDAGTPGCLGG</sequence>
<evidence type="ECO:0000313" key="3">
    <source>
        <dbReference type="Proteomes" id="UP000295604"/>
    </source>
</evidence>
<keyword evidence="3" id="KW-1185">Reference proteome</keyword>
<proteinExistence type="predicted"/>
<evidence type="ECO:0000256" key="1">
    <source>
        <dbReference type="SAM" id="MobiDB-lite"/>
    </source>
</evidence>